<dbReference type="EMBL" id="AWWV01010501">
    <property type="protein sequence ID" value="OMO79018.1"/>
    <property type="molecule type" value="Genomic_DNA"/>
</dbReference>
<gene>
    <name evidence="2" type="ORF">CCACVL1_13961</name>
</gene>
<feature type="region of interest" description="Disordered" evidence="1">
    <location>
        <begin position="26"/>
        <end position="47"/>
    </location>
</feature>
<keyword evidence="3" id="KW-1185">Reference proteome</keyword>
<comment type="caution">
    <text evidence="2">The sequence shown here is derived from an EMBL/GenBank/DDBJ whole genome shotgun (WGS) entry which is preliminary data.</text>
</comment>
<accession>A0A1R3I8Z2</accession>
<proteinExistence type="predicted"/>
<reference evidence="2 3" key="1">
    <citation type="submission" date="2013-09" db="EMBL/GenBank/DDBJ databases">
        <title>Corchorus capsularis genome sequencing.</title>
        <authorList>
            <person name="Alam M."/>
            <person name="Haque M.S."/>
            <person name="Islam M.S."/>
            <person name="Emdad E.M."/>
            <person name="Islam M.M."/>
            <person name="Ahmed B."/>
            <person name="Halim A."/>
            <person name="Hossen Q.M.M."/>
            <person name="Hossain M.Z."/>
            <person name="Ahmed R."/>
            <person name="Khan M.M."/>
            <person name="Islam R."/>
            <person name="Rashid M.M."/>
            <person name="Khan S.A."/>
            <person name="Rahman M.S."/>
            <person name="Alam M."/>
        </authorList>
    </citation>
    <scope>NUCLEOTIDE SEQUENCE [LARGE SCALE GENOMIC DNA]</scope>
    <source>
        <strain evidence="3">cv. CVL-1</strain>
        <tissue evidence="2">Whole seedling</tissue>
    </source>
</reference>
<evidence type="ECO:0000256" key="1">
    <source>
        <dbReference type="SAM" id="MobiDB-lite"/>
    </source>
</evidence>
<organism evidence="2 3">
    <name type="scientific">Corchorus capsularis</name>
    <name type="common">Jute</name>
    <dbReference type="NCBI Taxonomy" id="210143"/>
    <lineage>
        <taxon>Eukaryota</taxon>
        <taxon>Viridiplantae</taxon>
        <taxon>Streptophyta</taxon>
        <taxon>Embryophyta</taxon>
        <taxon>Tracheophyta</taxon>
        <taxon>Spermatophyta</taxon>
        <taxon>Magnoliopsida</taxon>
        <taxon>eudicotyledons</taxon>
        <taxon>Gunneridae</taxon>
        <taxon>Pentapetalae</taxon>
        <taxon>rosids</taxon>
        <taxon>malvids</taxon>
        <taxon>Malvales</taxon>
        <taxon>Malvaceae</taxon>
        <taxon>Grewioideae</taxon>
        <taxon>Apeibeae</taxon>
        <taxon>Corchorus</taxon>
    </lineage>
</organism>
<sequence length="64" mass="7034">MEPIFSRIPLCLLDYGKNFLNSRSQPGCSHRATPGLAPSTLKTDQSNKVEGHGTELFNTIIAFI</sequence>
<name>A0A1R3I8Z2_COCAP</name>
<protein>
    <submittedName>
        <fullName evidence="2">Uncharacterized protein</fullName>
    </submittedName>
</protein>
<dbReference type="AlphaFoldDB" id="A0A1R3I8Z2"/>
<dbReference type="Proteomes" id="UP000188268">
    <property type="component" value="Unassembled WGS sequence"/>
</dbReference>
<evidence type="ECO:0000313" key="3">
    <source>
        <dbReference type="Proteomes" id="UP000188268"/>
    </source>
</evidence>
<evidence type="ECO:0000313" key="2">
    <source>
        <dbReference type="EMBL" id="OMO79018.1"/>
    </source>
</evidence>
<dbReference type="Gramene" id="OMO79018">
    <property type="protein sequence ID" value="OMO79018"/>
    <property type="gene ID" value="CCACVL1_13961"/>
</dbReference>